<dbReference type="STRING" id="1442371.A0A0D2KTB2"/>
<dbReference type="Pfam" id="PF01494">
    <property type="entry name" value="FAD_binding_3"/>
    <property type="match status" value="1"/>
</dbReference>
<keyword evidence="5" id="KW-0503">Monooxygenase</keyword>
<evidence type="ECO:0000256" key="2">
    <source>
        <dbReference type="ARBA" id="ARBA00022630"/>
    </source>
</evidence>
<evidence type="ECO:0000256" key="4">
    <source>
        <dbReference type="ARBA" id="ARBA00023002"/>
    </source>
</evidence>
<name>A0A0D2KTB2_9EURO</name>
<reference evidence="8 9" key="1">
    <citation type="submission" date="2015-01" db="EMBL/GenBank/DDBJ databases">
        <title>The Genome Sequence of Fonsecaea multimorphosa CBS 102226.</title>
        <authorList>
            <consortium name="The Broad Institute Genomics Platform"/>
            <person name="Cuomo C."/>
            <person name="de Hoog S."/>
            <person name="Gorbushina A."/>
            <person name="Stielow B."/>
            <person name="Teixiera M."/>
            <person name="Abouelleil A."/>
            <person name="Chapman S.B."/>
            <person name="Priest M."/>
            <person name="Young S.K."/>
            <person name="Wortman J."/>
            <person name="Nusbaum C."/>
            <person name="Birren B."/>
        </authorList>
    </citation>
    <scope>NUCLEOTIDE SEQUENCE [LARGE SCALE GENOMIC DNA]</scope>
    <source>
        <strain evidence="8 9">CBS 102226</strain>
    </source>
</reference>
<dbReference type="Proteomes" id="UP000053411">
    <property type="component" value="Unassembled WGS sequence"/>
</dbReference>
<dbReference type="AlphaFoldDB" id="A0A0D2KTB2"/>
<organism evidence="8 9">
    <name type="scientific">Fonsecaea multimorphosa CBS 102226</name>
    <dbReference type="NCBI Taxonomy" id="1442371"/>
    <lineage>
        <taxon>Eukaryota</taxon>
        <taxon>Fungi</taxon>
        <taxon>Dikarya</taxon>
        <taxon>Ascomycota</taxon>
        <taxon>Pezizomycotina</taxon>
        <taxon>Eurotiomycetes</taxon>
        <taxon>Chaetothyriomycetidae</taxon>
        <taxon>Chaetothyriales</taxon>
        <taxon>Herpotrichiellaceae</taxon>
        <taxon>Fonsecaea</taxon>
    </lineage>
</organism>
<dbReference type="PANTHER" id="PTHR13789">
    <property type="entry name" value="MONOOXYGENASE"/>
    <property type="match status" value="1"/>
</dbReference>
<dbReference type="GO" id="GO:0071949">
    <property type="term" value="F:FAD binding"/>
    <property type="evidence" value="ECO:0007669"/>
    <property type="project" value="InterPro"/>
</dbReference>
<protein>
    <recommendedName>
        <fullName evidence="7">FAD-binding domain-containing protein</fullName>
    </recommendedName>
</protein>
<dbReference type="GeneID" id="27710357"/>
<sequence>MNVELDKIQIPDYPSGSYNFIRRLRREKELPLLSPVKCKLSNGTAAHATRQTKTSITNGTNGTSEQPWAKLNVAIIGAGVGGLSNAIALAQTGHVVSVYEQASALSEVGAGIQIPPNSTRILHSWGLRSALERRSVKPAALLWRRWEDGSVIGKAKLNPDIEQWFGSPYYVTHRAHLHEVLHDRTVELGVPVYLSKKVQKYDMQNGEVTFFDGQTIKADLIVAADGLKSLARHELNGDKDKGPWGHGLSAYRGTISVADMKADPMTRWILEQPNLNLWVGHNLHVMSYAIAGGERFNLVVTHPQSRDGAEEKSMPQILEEMRSQFVGWDPCLRRLLELVTSTLDWPINCIDIPDIWSSDSGKVLITGDAAHAMVPYMALGAAMAVEDAAALAASLKHVRSIEDLPVAISKWEEMRKPRVKRVHEASYAHGLILHLPDGPVQRARDEAMKVEVQGEEYKESPNQWSDPVLTEWAYSHDPQAEIERLWSAIGE</sequence>
<feature type="region of interest" description="Disordered" evidence="6">
    <location>
        <begin position="44"/>
        <end position="63"/>
    </location>
</feature>
<evidence type="ECO:0000256" key="5">
    <source>
        <dbReference type="ARBA" id="ARBA00023033"/>
    </source>
</evidence>
<dbReference type="VEuPathDB" id="FungiDB:Z520_04611"/>
<dbReference type="PRINTS" id="PR00420">
    <property type="entry name" value="RNGMNOXGNASE"/>
</dbReference>
<dbReference type="Gene3D" id="3.50.50.60">
    <property type="entry name" value="FAD/NAD(P)-binding domain"/>
    <property type="match status" value="1"/>
</dbReference>
<dbReference type="EMBL" id="KN848068">
    <property type="protein sequence ID" value="KIX99973.1"/>
    <property type="molecule type" value="Genomic_DNA"/>
</dbReference>
<evidence type="ECO:0000256" key="1">
    <source>
        <dbReference type="ARBA" id="ARBA00007992"/>
    </source>
</evidence>
<proteinExistence type="inferred from homology"/>
<accession>A0A0D2KTB2</accession>
<comment type="similarity">
    <text evidence="1">Belongs to the paxM FAD-dependent monooxygenase family.</text>
</comment>
<feature type="domain" description="FAD-binding" evidence="7">
    <location>
        <begin position="71"/>
        <end position="424"/>
    </location>
</feature>
<evidence type="ECO:0000256" key="3">
    <source>
        <dbReference type="ARBA" id="ARBA00022827"/>
    </source>
</evidence>
<dbReference type="InterPro" id="IPR002938">
    <property type="entry name" value="FAD-bd"/>
</dbReference>
<evidence type="ECO:0000256" key="6">
    <source>
        <dbReference type="SAM" id="MobiDB-lite"/>
    </source>
</evidence>
<dbReference type="SUPFAM" id="SSF51905">
    <property type="entry name" value="FAD/NAD(P)-binding domain"/>
    <property type="match status" value="1"/>
</dbReference>
<dbReference type="OrthoDB" id="420606at2759"/>
<dbReference type="RefSeq" id="XP_016634096.1">
    <property type="nucleotide sequence ID" value="XM_016775116.1"/>
</dbReference>
<dbReference type="InterPro" id="IPR036188">
    <property type="entry name" value="FAD/NAD-bd_sf"/>
</dbReference>
<keyword evidence="4" id="KW-0560">Oxidoreductase</keyword>
<evidence type="ECO:0000313" key="9">
    <source>
        <dbReference type="Proteomes" id="UP000053411"/>
    </source>
</evidence>
<keyword evidence="9" id="KW-1185">Reference proteome</keyword>
<dbReference type="PANTHER" id="PTHR13789:SF306">
    <property type="entry name" value="HYDROXYLASE, PUTATIVE-RELATED"/>
    <property type="match status" value="1"/>
</dbReference>
<evidence type="ECO:0000313" key="8">
    <source>
        <dbReference type="EMBL" id="KIX99973.1"/>
    </source>
</evidence>
<dbReference type="SUPFAM" id="SSF54373">
    <property type="entry name" value="FAD-linked reductases, C-terminal domain"/>
    <property type="match status" value="1"/>
</dbReference>
<dbReference type="InterPro" id="IPR050493">
    <property type="entry name" value="FAD-dep_Monooxygenase_BioMet"/>
</dbReference>
<gene>
    <name evidence="8" type="ORF">Z520_04611</name>
</gene>
<evidence type="ECO:0000259" key="7">
    <source>
        <dbReference type="Pfam" id="PF01494"/>
    </source>
</evidence>
<keyword evidence="2" id="KW-0285">Flavoprotein</keyword>
<dbReference type="GO" id="GO:0004497">
    <property type="term" value="F:monooxygenase activity"/>
    <property type="evidence" value="ECO:0007669"/>
    <property type="project" value="UniProtKB-KW"/>
</dbReference>
<keyword evidence="3" id="KW-0274">FAD</keyword>